<feature type="region of interest" description="Disordered" evidence="1">
    <location>
        <begin position="448"/>
        <end position="494"/>
    </location>
</feature>
<sequence>MKKHQPTRHPFMEELYAKINKPSKDQRPQSEPEVLYAEVKKPNREQRPQSEPEINPYAPQKPLNLEGAYAVPRGGPNPKKLVDPYAITDLKELEGTQDPYHLENPLYESSGGRQPEKPEHVYAELEFGPQRGQQPPKPVESVYATVGMGSGGPDADHKKHQPTPLPSNPEVLYAKINKPSKDQRSQSEPEVLYAKVNKPNREQRPQSEPEINPYAPQKPLNPEGAYAVPRGGPNPKKLVNPYAVTDLQELEWEQYPHQLKNPLYESSGGRQSEKPEHVYAELEFGPQRGQQPPRPVESVYATVGMGSGGPDADHQENPIYQGVEKTRRTSPPRTQKDLMISGLAQNLDFQYGALEVQEWCVVVYGNRHALNKELAKILENPKQGQEILQNLLENPESVGKLAGQKLFGVKSPARKDAEEGIGPLCDAFERHIKTAKKIHKDLTKNLERGQRSPEHGHHHQHQQHHERGRKQGAQQQEHQRSRTPSPKGAMAFAM</sequence>
<dbReference type="RefSeq" id="WP_010705607.1">
    <property type="nucleotide sequence ID" value="NZ_KB915634.1"/>
</dbReference>
<evidence type="ECO:0000313" key="2">
    <source>
        <dbReference type="EMBL" id="ENN94554.1"/>
    </source>
</evidence>
<evidence type="ECO:0000256" key="1">
    <source>
        <dbReference type="SAM" id="MobiDB-lite"/>
    </source>
</evidence>
<feature type="region of interest" description="Disordered" evidence="1">
    <location>
        <begin position="19"/>
        <end position="239"/>
    </location>
</feature>
<proteinExistence type="predicted"/>
<protein>
    <submittedName>
        <fullName evidence="2">Bep protein</fullName>
    </submittedName>
</protein>
<organism evidence="2 3">
    <name type="scientific">Bartonella vinsonii subsp. berkhoffii str. Tweed</name>
    <dbReference type="NCBI Taxonomy" id="1094502"/>
    <lineage>
        <taxon>Bacteria</taxon>
        <taxon>Pseudomonadati</taxon>
        <taxon>Pseudomonadota</taxon>
        <taxon>Alphaproteobacteria</taxon>
        <taxon>Hyphomicrobiales</taxon>
        <taxon>Bartonellaceae</taxon>
        <taxon>Bartonella</taxon>
    </lineage>
</organism>
<reference evidence="2 3" key="1">
    <citation type="journal article" date="2013" name="PLoS Genet.">
        <title>A gene transfer agent and a dynamic repertoire of secretion systems hold the keys to the explosive radiation of the emerging pathogen Bartonella.</title>
        <authorList>
            <person name="Guy L."/>
            <person name="Nystedt B."/>
            <person name="Toft C."/>
            <person name="Zaremba-Niedzwiedzka K."/>
            <person name="Berglund E.C."/>
            <person name="Granberg F."/>
            <person name="Naslund K."/>
            <person name="Eriksson A.S."/>
            <person name="Andersson S.G."/>
        </authorList>
    </citation>
    <scope>NUCLEOTIDE SEQUENCE [LARGE SCALE GENOMIC DNA]</scope>
    <source>
        <strain evidence="2">Tweed</strain>
    </source>
</reference>
<feature type="compositionally biased region" description="Basic and acidic residues" evidence="1">
    <location>
        <begin position="114"/>
        <end position="123"/>
    </location>
</feature>
<dbReference type="PATRIC" id="fig|1094502.3.peg.1596"/>
<comment type="caution">
    <text evidence="2">The sequence shown here is derived from an EMBL/GenBank/DDBJ whole genome shotgun (WGS) entry which is preliminary data.</text>
</comment>
<dbReference type="Proteomes" id="UP000014011">
    <property type="component" value="Unassembled WGS sequence"/>
</dbReference>
<dbReference type="EMBL" id="AGWD01000016">
    <property type="protein sequence ID" value="ENN94554.1"/>
    <property type="molecule type" value="Genomic_DNA"/>
</dbReference>
<dbReference type="AlphaFoldDB" id="N6UQF1"/>
<feature type="compositionally biased region" description="Basic and acidic residues" evidence="1">
    <location>
        <begin position="19"/>
        <end position="30"/>
    </location>
</feature>
<dbReference type="HOGENOM" id="CLU_043010_0_0_5"/>
<name>N6UQF1_BARVB</name>
<dbReference type="NCBIfam" id="NF033856">
    <property type="entry name" value="T4SS_effec_BID"/>
    <property type="match status" value="1"/>
</dbReference>
<evidence type="ECO:0000313" key="3">
    <source>
        <dbReference type="Proteomes" id="UP000014011"/>
    </source>
</evidence>
<feature type="compositionally biased region" description="Basic and acidic residues" evidence="1">
    <location>
        <begin position="38"/>
        <end position="50"/>
    </location>
</feature>
<accession>N6UQF1</accession>
<feature type="compositionally biased region" description="Basic residues" evidence="1">
    <location>
        <begin position="456"/>
        <end position="470"/>
    </location>
</feature>
<gene>
    <name evidence="2" type="primary">bep4</name>
    <name evidence="2" type="ORF">BVtw_13310</name>
</gene>